<name>A0A8I0MUF9_9GAMM</name>
<reference evidence="2 3" key="1">
    <citation type="submission" date="2015-06" db="EMBL/GenBank/DDBJ databases">
        <title>Genome sequence of Pseudoalteromonas peptidolytica.</title>
        <authorList>
            <person name="Xie B.-B."/>
            <person name="Rong J.-C."/>
            <person name="Qin Q.-L."/>
            <person name="Zhang Y.-Z."/>
        </authorList>
    </citation>
    <scope>NUCLEOTIDE SEQUENCE [LARGE SCALE GENOMIC DNA]</scope>
    <source>
        <strain evidence="2 3">F12-50-A1</strain>
    </source>
</reference>
<sequence length="332" mass="37782">MDFTSIAGRIMTASESDFPSYVTMGFRQTLYNVFSSICLPIFDVEQPIQFLEQTATLHNIQLFKTKTDFMSSKENSFVCINLSVNNHTIEKLKSSAKGDRLGKSVIKALAPLDCGDVLQHCAVQQSDSFIGINWYLERVEHLEEVPLKTCKTTLVAFYMTAWLMLQRINRVQTSMELRPKRTGEKHHFTKSILDTRIKLLNIERFIFTKNRTKNAVVKAFCDDLVNDEEFLLKEKLDDAKQLHQSFEQHLENYTSLEQVINSEKTNGLLLLLSAGSISLTLFSASFVSVQENTLIFNLSKLLSLPILGSLGISLLVLVFIYLKHKADRLVLD</sequence>
<organism evidence="2 3">
    <name type="scientific">Pseudoalteromonas peptidolytica F12-50-A1</name>
    <dbReference type="NCBI Taxonomy" id="1315280"/>
    <lineage>
        <taxon>Bacteria</taxon>
        <taxon>Pseudomonadati</taxon>
        <taxon>Pseudomonadota</taxon>
        <taxon>Gammaproteobacteria</taxon>
        <taxon>Alteromonadales</taxon>
        <taxon>Pseudoalteromonadaceae</taxon>
        <taxon>Pseudoalteromonas</taxon>
    </lineage>
</organism>
<evidence type="ECO:0000313" key="3">
    <source>
        <dbReference type="Proteomes" id="UP000660708"/>
    </source>
</evidence>
<accession>A0A8I0MUF9</accession>
<dbReference type="AlphaFoldDB" id="A0A8I0MUF9"/>
<evidence type="ECO:0000313" key="2">
    <source>
        <dbReference type="EMBL" id="MBE0346117.1"/>
    </source>
</evidence>
<comment type="caution">
    <text evidence="2">The sequence shown here is derived from an EMBL/GenBank/DDBJ whole genome shotgun (WGS) entry which is preliminary data.</text>
</comment>
<keyword evidence="1" id="KW-0812">Transmembrane</keyword>
<dbReference type="EMBL" id="AQHF01000020">
    <property type="protein sequence ID" value="MBE0346117.1"/>
    <property type="molecule type" value="Genomic_DNA"/>
</dbReference>
<evidence type="ECO:0000256" key="1">
    <source>
        <dbReference type="SAM" id="Phobius"/>
    </source>
</evidence>
<dbReference type="Proteomes" id="UP000660708">
    <property type="component" value="Unassembled WGS sequence"/>
</dbReference>
<feature type="transmembrane region" description="Helical" evidence="1">
    <location>
        <begin position="301"/>
        <end position="322"/>
    </location>
</feature>
<keyword evidence="1" id="KW-0472">Membrane</keyword>
<dbReference type="RefSeq" id="WP_167508275.1">
    <property type="nucleotide sequence ID" value="NZ_AQHF01000020.1"/>
</dbReference>
<keyword evidence="3" id="KW-1185">Reference proteome</keyword>
<keyword evidence="1" id="KW-1133">Transmembrane helix</keyword>
<gene>
    <name evidence="2" type="ORF">PPEP_a1145</name>
</gene>
<proteinExistence type="predicted"/>
<protein>
    <submittedName>
        <fullName evidence="2">Uncharacterized protein</fullName>
    </submittedName>
</protein>
<feature type="transmembrane region" description="Helical" evidence="1">
    <location>
        <begin position="268"/>
        <end position="289"/>
    </location>
</feature>